<protein>
    <submittedName>
        <fullName evidence="1">Uncharacterized protein</fullName>
    </submittedName>
</protein>
<name>A0A024FUE9_9STRA</name>
<proteinExistence type="predicted"/>
<dbReference type="Proteomes" id="UP000053237">
    <property type="component" value="Unassembled WGS sequence"/>
</dbReference>
<dbReference type="AlphaFoldDB" id="A0A024FUE9"/>
<dbReference type="InParanoid" id="A0A024FUE9"/>
<evidence type="ECO:0000313" key="2">
    <source>
        <dbReference type="Proteomes" id="UP000053237"/>
    </source>
</evidence>
<sequence length="109" mass="12838">MRKRILDGKRLRTNCCIDYRCSQVALYLLTKTKPPTAFIQHNMNTVRNEHEGSIFDTKTAEKASRLRRDCLRMDYGKLDGAFSTSVWWKMPRQQNKSARHLSQEPLTYN</sequence>
<organism evidence="1 2">
    <name type="scientific">Albugo candida</name>
    <dbReference type="NCBI Taxonomy" id="65357"/>
    <lineage>
        <taxon>Eukaryota</taxon>
        <taxon>Sar</taxon>
        <taxon>Stramenopiles</taxon>
        <taxon>Oomycota</taxon>
        <taxon>Peronosporomycetes</taxon>
        <taxon>Albuginales</taxon>
        <taxon>Albuginaceae</taxon>
        <taxon>Albugo</taxon>
    </lineage>
</organism>
<comment type="caution">
    <text evidence="1">The sequence shown here is derived from an EMBL/GenBank/DDBJ whole genome shotgun (WGS) entry which is preliminary data.</text>
</comment>
<dbReference type="EMBL" id="CAIX01000201">
    <property type="protein sequence ID" value="CCI10289.1"/>
    <property type="molecule type" value="Genomic_DNA"/>
</dbReference>
<reference evidence="1 2" key="1">
    <citation type="submission" date="2012-05" db="EMBL/GenBank/DDBJ databases">
        <title>Recombination and specialization in a pathogen metapopulation.</title>
        <authorList>
            <person name="Gardiner A."/>
            <person name="Kemen E."/>
            <person name="Schultz-Larsen T."/>
            <person name="MacLean D."/>
            <person name="Van Oosterhout C."/>
            <person name="Jones J.D.G."/>
        </authorList>
    </citation>
    <scope>NUCLEOTIDE SEQUENCE [LARGE SCALE GENOMIC DNA]</scope>
    <source>
        <strain evidence="1 2">Ac Nc2</strain>
    </source>
</reference>
<evidence type="ECO:0000313" key="1">
    <source>
        <dbReference type="EMBL" id="CCI10289.1"/>
    </source>
</evidence>
<accession>A0A024FUE9</accession>
<keyword evidence="2" id="KW-1185">Reference proteome</keyword>
<gene>
    <name evidence="1" type="ORF">BN9_090830</name>
</gene>